<proteinExistence type="inferred from homology"/>
<dbReference type="GO" id="GO:0004497">
    <property type="term" value="F:monooxygenase activity"/>
    <property type="evidence" value="ECO:0007669"/>
    <property type="project" value="UniProtKB-KW"/>
</dbReference>
<organism evidence="7 8">
    <name type="scientific">Coleophoma cylindrospora</name>
    <dbReference type="NCBI Taxonomy" id="1849047"/>
    <lineage>
        <taxon>Eukaryota</taxon>
        <taxon>Fungi</taxon>
        <taxon>Dikarya</taxon>
        <taxon>Ascomycota</taxon>
        <taxon>Pezizomycotina</taxon>
        <taxon>Leotiomycetes</taxon>
        <taxon>Helotiales</taxon>
        <taxon>Dermateaceae</taxon>
        <taxon>Coleophoma</taxon>
    </lineage>
</organism>
<dbReference type="Gene3D" id="3.20.20.30">
    <property type="entry name" value="Luciferase-like domain"/>
    <property type="match status" value="1"/>
</dbReference>
<dbReference type="STRING" id="1849047.A0A3D8QXF3"/>
<dbReference type="PANTHER" id="PTHR30011:SF16">
    <property type="entry name" value="C2H2 FINGER DOMAIN TRANSCRIPTION FACTOR (EUROFUNG)-RELATED"/>
    <property type="match status" value="1"/>
</dbReference>
<keyword evidence="4 7" id="KW-0503">Monooxygenase</keyword>
<evidence type="ECO:0000259" key="6">
    <source>
        <dbReference type="Pfam" id="PF00296"/>
    </source>
</evidence>
<dbReference type="InterPro" id="IPR051260">
    <property type="entry name" value="Diverse_substr_monoxygenases"/>
</dbReference>
<evidence type="ECO:0000256" key="4">
    <source>
        <dbReference type="ARBA" id="ARBA00023033"/>
    </source>
</evidence>
<dbReference type="PIRSF" id="PIRSF000337">
    <property type="entry name" value="NTA_MOA"/>
    <property type="match status" value="1"/>
</dbReference>
<dbReference type="OrthoDB" id="5561043at2759"/>
<keyword evidence="1" id="KW-0285">Flavoprotein</keyword>
<dbReference type="GO" id="GO:0016705">
    <property type="term" value="F:oxidoreductase activity, acting on paired donors, with incorporation or reduction of molecular oxygen"/>
    <property type="evidence" value="ECO:0007669"/>
    <property type="project" value="InterPro"/>
</dbReference>
<evidence type="ECO:0000256" key="1">
    <source>
        <dbReference type="ARBA" id="ARBA00022630"/>
    </source>
</evidence>
<evidence type="ECO:0000313" key="8">
    <source>
        <dbReference type="Proteomes" id="UP000256645"/>
    </source>
</evidence>
<dbReference type="AlphaFoldDB" id="A0A3D8QXF3"/>
<reference evidence="7 8" key="1">
    <citation type="journal article" date="2018" name="IMA Fungus">
        <title>IMA Genome-F 9: Draft genome sequence of Annulohypoxylon stygium, Aspergillus mulundensis, Berkeleyomyces basicola (syn. Thielaviopsis basicola), Ceratocystis smalleyi, two Cercospora beticola strains, Coleophoma cylindrospora, Fusarium fracticaudum, Phialophora cf. hyalina, and Morchella septimelata.</title>
        <authorList>
            <person name="Wingfield B.D."/>
            <person name="Bills G.F."/>
            <person name="Dong Y."/>
            <person name="Huang W."/>
            <person name="Nel W.J."/>
            <person name="Swalarsk-Parry B.S."/>
            <person name="Vaghefi N."/>
            <person name="Wilken P.M."/>
            <person name="An Z."/>
            <person name="de Beer Z.W."/>
            <person name="De Vos L."/>
            <person name="Chen L."/>
            <person name="Duong T.A."/>
            <person name="Gao Y."/>
            <person name="Hammerbacher A."/>
            <person name="Kikkert J.R."/>
            <person name="Li Y."/>
            <person name="Li H."/>
            <person name="Li K."/>
            <person name="Li Q."/>
            <person name="Liu X."/>
            <person name="Ma X."/>
            <person name="Naidoo K."/>
            <person name="Pethybridge S.J."/>
            <person name="Sun J."/>
            <person name="Steenkamp E.T."/>
            <person name="van der Nest M.A."/>
            <person name="van Wyk S."/>
            <person name="Wingfield M.J."/>
            <person name="Xiong C."/>
            <person name="Yue Q."/>
            <person name="Zhang X."/>
        </authorList>
    </citation>
    <scope>NUCLEOTIDE SEQUENCE [LARGE SCALE GENOMIC DNA]</scope>
    <source>
        <strain evidence="7 8">BP6252</strain>
    </source>
</reference>
<keyword evidence="8" id="KW-1185">Reference proteome</keyword>
<evidence type="ECO:0000256" key="2">
    <source>
        <dbReference type="ARBA" id="ARBA00022643"/>
    </source>
</evidence>
<dbReference type="InterPro" id="IPR011251">
    <property type="entry name" value="Luciferase-like_dom"/>
</dbReference>
<protein>
    <submittedName>
        <fullName evidence="7">Nitrilotriacetate monooxygenase component A IIA synthase subunit A-1</fullName>
    </submittedName>
</protein>
<evidence type="ECO:0000256" key="3">
    <source>
        <dbReference type="ARBA" id="ARBA00023002"/>
    </source>
</evidence>
<dbReference type="InterPro" id="IPR016215">
    <property type="entry name" value="NTA_MOA"/>
</dbReference>
<feature type="domain" description="Luciferase-like" evidence="6">
    <location>
        <begin position="36"/>
        <end position="400"/>
    </location>
</feature>
<dbReference type="SUPFAM" id="SSF51679">
    <property type="entry name" value="Bacterial luciferase-like"/>
    <property type="match status" value="1"/>
</dbReference>
<dbReference type="InterPro" id="IPR036661">
    <property type="entry name" value="Luciferase-like_sf"/>
</dbReference>
<comment type="caution">
    <text evidence="7">The sequence shown here is derived from an EMBL/GenBank/DDBJ whole genome shotgun (WGS) entry which is preliminary data.</text>
</comment>
<dbReference type="Pfam" id="PF00296">
    <property type="entry name" value="Bac_luciferase"/>
    <property type="match status" value="1"/>
</dbReference>
<accession>A0A3D8QXF3</accession>
<keyword evidence="3" id="KW-0560">Oxidoreductase</keyword>
<evidence type="ECO:0000256" key="5">
    <source>
        <dbReference type="ARBA" id="ARBA00033748"/>
    </source>
</evidence>
<evidence type="ECO:0000313" key="7">
    <source>
        <dbReference type="EMBL" id="RDW66370.1"/>
    </source>
</evidence>
<dbReference type="EMBL" id="PDLM01000011">
    <property type="protein sequence ID" value="RDW66370.1"/>
    <property type="molecule type" value="Genomic_DNA"/>
</dbReference>
<comment type="similarity">
    <text evidence="5">Belongs to the NtaA/SnaA/DszA monooxygenase family.</text>
</comment>
<sequence>MGSINPPRKMMQLNIIDNTSTGSHMAVGQWKDPKSMSRHKDRLDYYVWLAQMAEKGKITSIFFADLYGTHETYGGNADATFSGGLWCAMLDPVVLISAMAHATKSVSFAVTGSTSYLTPYILARTWSSLDHVTNGRAGFNIVTSFGKSPAKCMGMEDAMSHDERYKAAEEYMDLLYRLWEQSWEDGAQKWSVEPEMAYDPKKIHRIEFEGNYYKFSGYGQTHPSPQRTPTLFQAGASKAGIAFAGKHAEGIYCGVPTIEGLAKYSKSVRESAVAAGRDPASVKLFSGICPILGRTEEEAREKHARYLANTSYIGGLSSFCALTGVDLSKYDLDEPFNFDDEELASAGIQGIFNNFKLVEKDKAWTPRMVGEKVGFGGFGPMPVGTPEQVADVMEKWFVEADIDGFNLQYMCNPESITDIVELLIPELQRRGIYWTDYAVPGGTLRENLQNRPGQPFLGPDHTGAKLRGVTPTPYVATPKETQAV</sequence>
<name>A0A3D8QXF3_9HELO</name>
<dbReference type="PANTHER" id="PTHR30011">
    <property type="entry name" value="ALKANESULFONATE MONOOXYGENASE-RELATED"/>
    <property type="match status" value="1"/>
</dbReference>
<dbReference type="Proteomes" id="UP000256645">
    <property type="component" value="Unassembled WGS sequence"/>
</dbReference>
<gene>
    <name evidence="7" type="ORF">BP6252_10005</name>
</gene>
<keyword evidence="2" id="KW-0288">FMN</keyword>
<dbReference type="NCBIfam" id="TIGR03860">
    <property type="entry name" value="FMN_nitrolo"/>
    <property type="match status" value="1"/>
</dbReference>